<dbReference type="STRING" id="425504.SAMN05216206_1091"/>
<dbReference type="Pfam" id="PF00263">
    <property type="entry name" value="Secretin"/>
    <property type="match status" value="1"/>
</dbReference>
<evidence type="ECO:0000256" key="1">
    <source>
        <dbReference type="ARBA" id="ARBA00004442"/>
    </source>
</evidence>
<evidence type="ECO:0000313" key="11">
    <source>
        <dbReference type="EMBL" id="SFI01510.1"/>
    </source>
</evidence>
<keyword evidence="12" id="KW-1185">Reference proteome</keyword>
<keyword evidence="7" id="KW-0998">Cell outer membrane</keyword>
<dbReference type="InterPro" id="IPR021731">
    <property type="entry name" value="AMIN_dom"/>
</dbReference>
<evidence type="ECO:0000256" key="7">
    <source>
        <dbReference type="ARBA" id="ARBA00023237"/>
    </source>
</evidence>
<feature type="domain" description="Secretin/TonB short N-terminal" evidence="10">
    <location>
        <begin position="310"/>
        <end position="358"/>
    </location>
</feature>
<evidence type="ECO:0000256" key="2">
    <source>
        <dbReference type="ARBA" id="ARBA00006304"/>
    </source>
</evidence>
<dbReference type="Proteomes" id="UP000243606">
    <property type="component" value="Unassembled WGS sequence"/>
</dbReference>
<evidence type="ECO:0000256" key="5">
    <source>
        <dbReference type="ARBA" id="ARBA00022927"/>
    </source>
</evidence>
<keyword evidence="3 8" id="KW-0813">Transport</keyword>
<comment type="similarity">
    <text evidence="2">Belongs to the bacterial secretin family. PilQ subfamily.</text>
</comment>
<dbReference type="InterPro" id="IPR038591">
    <property type="entry name" value="NolW-like_sf"/>
</dbReference>
<name>A0A1I3ERM4_9PSED</name>
<evidence type="ECO:0000256" key="9">
    <source>
        <dbReference type="SAM" id="SignalP"/>
    </source>
</evidence>
<gene>
    <name evidence="11" type="ORF">SAMN05216206_1091</name>
</gene>
<dbReference type="InterPro" id="IPR013355">
    <property type="entry name" value="Pilus_4_PilQ"/>
</dbReference>
<dbReference type="Gene3D" id="3.30.1370.130">
    <property type="match status" value="1"/>
</dbReference>
<dbReference type="FunFam" id="3.30.1370.130:FF:000001">
    <property type="entry name" value="Type IV pilus secretin PilQ"/>
    <property type="match status" value="1"/>
</dbReference>
<dbReference type="InterPro" id="IPR001775">
    <property type="entry name" value="GspD/PilQ"/>
</dbReference>
<dbReference type="PRINTS" id="PR00811">
    <property type="entry name" value="BCTERIALGSPD"/>
</dbReference>
<dbReference type="InterPro" id="IPR004846">
    <property type="entry name" value="T2SS/T3SS_dom"/>
</dbReference>
<accession>A0A1I3ERM4</accession>
<dbReference type="AlphaFoldDB" id="A0A1I3ERM4"/>
<dbReference type="PROSITE" id="PS00875">
    <property type="entry name" value="T2SP_D"/>
    <property type="match status" value="1"/>
</dbReference>
<comment type="subcellular location">
    <subcellularLocation>
        <location evidence="1 8">Cell outer membrane</location>
    </subcellularLocation>
</comment>
<dbReference type="PANTHER" id="PTHR30604:SF1">
    <property type="entry name" value="DNA UTILIZATION PROTEIN HOFQ"/>
    <property type="match status" value="1"/>
</dbReference>
<dbReference type="InterPro" id="IPR005644">
    <property type="entry name" value="NolW-like"/>
</dbReference>
<dbReference type="NCBIfam" id="TIGR02515">
    <property type="entry name" value="IV_pilus_PilQ"/>
    <property type="match status" value="1"/>
</dbReference>
<dbReference type="SMART" id="SM00965">
    <property type="entry name" value="STN"/>
    <property type="match status" value="1"/>
</dbReference>
<evidence type="ECO:0000256" key="8">
    <source>
        <dbReference type="RuleBase" id="RU004004"/>
    </source>
</evidence>
<evidence type="ECO:0000256" key="4">
    <source>
        <dbReference type="ARBA" id="ARBA00022729"/>
    </source>
</evidence>
<dbReference type="PANTHER" id="PTHR30604">
    <property type="entry name" value="PROTEIN TRANSPORT PROTEIN HOFQ"/>
    <property type="match status" value="1"/>
</dbReference>
<dbReference type="Pfam" id="PF03958">
    <property type="entry name" value="Secretin_N"/>
    <property type="match status" value="1"/>
</dbReference>
<dbReference type="EMBL" id="FOQL01000001">
    <property type="protein sequence ID" value="SFI01510.1"/>
    <property type="molecule type" value="Genomic_DNA"/>
</dbReference>
<keyword evidence="4 9" id="KW-0732">Signal</keyword>
<feature type="chain" id="PRO_5017297484" evidence="9">
    <location>
        <begin position="37"/>
        <end position="714"/>
    </location>
</feature>
<reference evidence="12" key="1">
    <citation type="submission" date="2016-10" db="EMBL/GenBank/DDBJ databases">
        <authorList>
            <person name="Varghese N."/>
            <person name="Submissions S."/>
        </authorList>
    </citation>
    <scope>NUCLEOTIDE SEQUENCE [LARGE SCALE GENOMIC DNA]</scope>
    <source>
        <strain evidence="12">LMG 24016</strain>
    </source>
</reference>
<sequence length="714" mass="76897">MKKNNRSAQWNMIMNISPSFLGLSLLAALFSPSLMAADLQTLDVSALPGDRVELKLTFDEPVLAPRGYTIEQPARIALDLPGVSNKLGAKTRELGVGNARSVTVVEAKDRTRLIINLTSLSPYSTRSEGSSIFVVVGDGGGSTASTQPAPLAAVVTAKKYAPQSNAISNIDFQRGELGEGNIVITLSDASVSPDIQDQGGKIRLDFAGTQLPEALRVKLDVKDFATPVQFVSATGTSNKASILIEPVGVYDYLAYQTDNKLTISVKPLTQDQAEQRKADSFSYTGEKLSLNFQDIDVRSVLQLIADFTDLNLVASDTVAGNITLRLQNVPWDQALDLVLKTKGLDKRKVGNVLLVAPADEIAARERQELESKKQVADLAPLRRELIQVNYAKASDMAQLFQSVTSADGAVAERGSVTVDDRTNSIIAYQTQERLDELRRIIAQLDVAVRQVMIEARIVEANVDYDKALGVRWGGAATRGNWSAYGKDGAQSFNDEGQRLLPGTDTIGGFTLEDGVAPVPFVDMGVLGSTSGIGIGFLTDNIVLDLQLSAMEKTGNGEIISQPKVVTSDKETAKILKGSEIPYQEASSSGASTTSFKEAALSLEVTPQITPDNRIIMEVKVTKDAPDFARALNGVPPINKNEVNAKVLVSDGETIVLGGVFSNTQTKGVEKVPFLGDLPYLGRLFRRDIVQDNKSELLVFLTPRIMNNQAIAVSR</sequence>
<keyword evidence="5" id="KW-0653">Protein transport</keyword>
<protein>
    <submittedName>
        <fullName evidence="11">Type IV pilus assembly protein PilQ</fullName>
    </submittedName>
</protein>
<organism evidence="11 12">
    <name type="scientific">Pseudomonas guineae</name>
    <dbReference type="NCBI Taxonomy" id="425504"/>
    <lineage>
        <taxon>Bacteria</taxon>
        <taxon>Pseudomonadati</taxon>
        <taxon>Pseudomonadota</taxon>
        <taxon>Gammaproteobacteria</taxon>
        <taxon>Pseudomonadales</taxon>
        <taxon>Pseudomonadaceae</taxon>
        <taxon>Pseudomonas</taxon>
    </lineage>
</organism>
<evidence type="ECO:0000256" key="3">
    <source>
        <dbReference type="ARBA" id="ARBA00022448"/>
    </source>
</evidence>
<dbReference type="GO" id="GO:0009306">
    <property type="term" value="P:protein secretion"/>
    <property type="evidence" value="ECO:0007669"/>
    <property type="project" value="InterPro"/>
</dbReference>
<proteinExistence type="inferred from homology"/>
<dbReference type="Pfam" id="PF07660">
    <property type="entry name" value="STN"/>
    <property type="match status" value="1"/>
</dbReference>
<dbReference type="Pfam" id="PF11741">
    <property type="entry name" value="AMIN"/>
    <property type="match status" value="1"/>
</dbReference>
<keyword evidence="6" id="KW-0472">Membrane</keyword>
<dbReference type="InterPro" id="IPR051808">
    <property type="entry name" value="Type_IV_pilus_biogenesis"/>
</dbReference>
<evidence type="ECO:0000259" key="10">
    <source>
        <dbReference type="SMART" id="SM00965"/>
    </source>
</evidence>
<evidence type="ECO:0000256" key="6">
    <source>
        <dbReference type="ARBA" id="ARBA00023136"/>
    </source>
</evidence>
<dbReference type="GO" id="GO:0009279">
    <property type="term" value="C:cell outer membrane"/>
    <property type="evidence" value="ECO:0007669"/>
    <property type="project" value="UniProtKB-SubCell"/>
</dbReference>
<feature type="signal peptide" evidence="9">
    <location>
        <begin position="1"/>
        <end position="36"/>
    </location>
</feature>
<dbReference type="InterPro" id="IPR004845">
    <property type="entry name" value="T2SS_GspD_CS"/>
</dbReference>
<dbReference type="Gene3D" id="3.30.1370.120">
    <property type="match status" value="1"/>
</dbReference>
<dbReference type="InterPro" id="IPR011662">
    <property type="entry name" value="Secretin/TonB_short_N"/>
</dbReference>
<dbReference type="Gene3D" id="2.60.40.3470">
    <property type="match status" value="1"/>
</dbReference>
<evidence type="ECO:0000313" key="12">
    <source>
        <dbReference type="Proteomes" id="UP000243606"/>
    </source>
</evidence>